<comment type="caution">
    <text evidence="2">The sequence shown here is derived from an EMBL/GenBank/DDBJ whole genome shotgun (WGS) entry which is preliminary data.</text>
</comment>
<dbReference type="RefSeq" id="WP_390252193.1">
    <property type="nucleotide sequence ID" value="NZ_JBHSDT010000008.1"/>
</dbReference>
<dbReference type="Pfam" id="PF09579">
    <property type="entry name" value="Spore_YtfJ"/>
    <property type="match status" value="1"/>
</dbReference>
<evidence type="ECO:0000256" key="1">
    <source>
        <dbReference type="SAM" id="MobiDB-lite"/>
    </source>
</evidence>
<reference evidence="3" key="1">
    <citation type="journal article" date="2019" name="Int. J. Syst. Evol. Microbiol.">
        <title>The Global Catalogue of Microorganisms (GCM) 10K type strain sequencing project: providing services to taxonomists for standard genome sequencing and annotation.</title>
        <authorList>
            <consortium name="The Broad Institute Genomics Platform"/>
            <consortium name="The Broad Institute Genome Sequencing Center for Infectious Disease"/>
            <person name="Wu L."/>
            <person name="Ma J."/>
        </authorList>
    </citation>
    <scope>NUCLEOTIDE SEQUENCE [LARGE SCALE GENOMIC DNA]</scope>
    <source>
        <strain evidence="3">CCUG 37865</strain>
    </source>
</reference>
<proteinExistence type="predicted"/>
<dbReference type="NCBIfam" id="TIGR02874">
    <property type="entry name" value="spore_ytfJ"/>
    <property type="match status" value="1"/>
</dbReference>
<dbReference type="Proteomes" id="UP001595882">
    <property type="component" value="Unassembled WGS sequence"/>
</dbReference>
<feature type="region of interest" description="Disordered" evidence="1">
    <location>
        <begin position="130"/>
        <end position="152"/>
    </location>
</feature>
<dbReference type="PANTHER" id="PTHR39162:SF1">
    <property type="entry name" value="SPORULATION PROTEIN YTFJ"/>
    <property type="match status" value="1"/>
</dbReference>
<evidence type="ECO:0000313" key="2">
    <source>
        <dbReference type="EMBL" id="MFC4403662.1"/>
    </source>
</evidence>
<evidence type="ECO:0000313" key="3">
    <source>
        <dbReference type="Proteomes" id="UP001595882"/>
    </source>
</evidence>
<keyword evidence="3" id="KW-1185">Reference proteome</keyword>
<accession>A0ABV8WUZ3</accession>
<protein>
    <submittedName>
        <fullName evidence="2">GerW family sporulation protein</fullName>
    </submittedName>
</protein>
<dbReference type="PANTHER" id="PTHR39162">
    <property type="entry name" value="GLL3345 PROTEIN"/>
    <property type="match status" value="1"/>
</dbReference>
<gene>
    <name evidence="2" type="primary">ytfJ</name>
    <name evidence="2" type="ORF">ACFOY7_11340</name>
</gene>
<organism evidence="2 3">
    <name type="scientific">Gracilibacillus xinjiangensis</name>
    <dbReference type="NCBI Taxonomy" id="1193282"/>
    <lineage>
        <taxon>Bacteria</taxon>
        <taxon>Bacillati</taxon>
        <taxon>Bacillota</taxon>
        <taxon>Bacilli</taxon>
        <taxon>Bacillales</taxon>
        <taxon>Bacillaceae</taxon>
        <taxon>Gracilibacillus</taxon>
    </lineage>
</organism>
<dbReference type="PIRSF" id="PIRSF021377">
    <property type="entry name" value="YtfJ"/>
    <property type="match status" value="1"/>
</dbReference>
<dbReference type="InterPro" id="IPR014229">
    <property type="entry name" value="Spore_YtfJ"/>
</dbReference>
<name>A0ABV8WUZ3_9BACI</name>
<sequence length="152" mass="16482">MEENVHPLEAFMSLTMENIKQMVEVDTAIGKPIDAPDGSIIIPLSKVRFGFASGGSEFLGKNQKSSQDQGSDMIIPFGGGSGGGVSITPAAFLVANKSGVELITLNESTHVYEKLLDKGPQFLDQIMGMMNRDSNKDSEKNDQDEEKSRSKR</sequence>
<dbReference type="EMBL" id="JBHSDT010000008">
    <property type="protein sequence ID" value="MFC4403662.1"/>
    <property type="molecule type" value="Genomic_DNA"/>
</dbReference>